<sequence>MKKKNSSADKGKTFDLFTNKMMEVGKQKNDIRNNKKILEAEKIIPIPNYEIDLIKIIREYHPIDVFKTILIAESWVPNINHFIKFSLLFEIFFTISKEDFIGKRIESYEDFSFFLTKVFKILPHNPMMEDFYPVGDWGEVKFQLGEKSYKIFYGSPLSDNYGFLKGFEISYLSSTQAMEDFKQIIEIQNSLISTINILAEKNDEDEKLEIPTDIFWLKMMDWIDNLKIKKVNSALIVKNGNTRNNKNFYERYMEADVNPYCYFEYEEMIYPFSLRNHIAVIVEHYYMKENVSSEIISLNISNFLKDNIPSLLCGSFKVRNNSKVLPYNFCGAFQSKSNTYFINCLSVDEFCNFQSIKNNLKKIMNTSDWGIQKIYSHLGLKPRGVDGSDLKFNKIKFIFVLSDLTTLSKVLDAKFEENIKFITIYDFVSIIDSLESKEDLDGFIDFHNLYTPKTLFLGFNLDGYASYRASYGLLEDGAVNFNLIHTDTHSGHHFKYKSLKEMYADLSDYLPNSDSKWISKSEYDNNYCFLAKDFSSLVWSSLIDNYVIHFLFDFRIVDKNIVELNPKVLELFCEAAADAFSQRKLALSSLILKKNIVFQIKVGNLIQENSNIFNSDFYVKDEVFKNNVNYLVVNIYLDLSYCFYKFQSSIDAAFQTEICIKILEIINKYSKIENLSFIISKLNETTNWPLRMTMGQLKTRFDIVEKKPRNVSEYRFKLARKKISFILKNNDIEPNKYTDKDLAKSIINSAADELRAYIHNIVKNRNTLSILEIALDDYSALVTDNYISFLSQEQSLKHQVSYNRAERLSELDFDFKRNSQNHRYLIECTLILDNDNAQLITEDEFLDLIAHIHWLLNLYHSSDGLHFGIGVEGIYVDNTYVPEIYIPKSTTELENKFYEELSSYKLGIGLNSEDELESIIPKDEYKLINEAFYQDLGFGFKNLFTVLYSLSNWSNIKEINPQTYYKAEFDELVELIFKNFTVEDVTLNEVEKIIQFLIIDNDKINQLEGVTDRHYDVPVSDHNKRTNRINIKPLVKLNNTIIWSPACSYRSLGIWTNHTTDGYLPADFNFPKVKDLVLKSKTYLEKQLETKAFDVLSRRTNFIKHGIDLKKTFFKDEQYPDIGDYDVLAYFPDSNKWVMVECKYNQPAYCLKDMNRLRVKIFGKDELDTKSHISKVRGRYDFLLTDYDRIRKSLNWPQPHTDKKIEITNLYISKNTYWWFRYPPYNVDLNFVQIDFLDQWLKDNFDA</sequence>
<gene>
    <name evidence="1" type="ORF">F964_01754</name>
</gene>
<dbReference type="PATRIC" id="fig|1217656.3.peg.1718"/>
<dbReference type="AlphaFoldDB" id="N8WY85"/>
<dbReference type="eggNOG" id="ENOG502ZBGP">
    <property type="taxonomic scope" value="Bacteria"/>
</dbReference>
<comment type="caution">
    <text evidence="1">The sequence shown here is derived from an EMBL/GenBank/DDBJ whole genome shotgun (WGS) entry which is preliminary data.</text>
</comment>
<keyword evidence="2" id="KW-1185">Reference proteome</keyword>
<proteinExistence type="predicted"/>
<evidence type="ECO:0000313" key="2">
    <source>
        <dbReference type="Proteomes" id="UP000013148"/>
    </source>
</evidence>
<name>N8WY85_ACIGI</name>
<dbReference type="HOGENOM" id="CLU_009394_0_0_6"/>
<accession>N8WY85</accession>
<organism evidence="1 2">
    <name type="scientific">Acinetobacter guillouiae NIPH 991</name>
    <dbReference type="NCBI Taxonomy" id="1217656"/>
    <lineage>
        <taxon>Bacteria</taxon>
        <taxon>Pseudomonadati</taxon>
        <taxon>Pseudomonadota</taxon>
        <taxon>Gammaproteobacteria</taxon>
        <taxon>Moraxellales</taxon>
        <taxon>Moraxellaceae</taxon>
        <taxon>Acinetobacter</taxon>
    </lineage>
</organism>
<dbReference type="Proteomes" id="UP000013148">
    <property type="component" value="Unassembled WGS sequence"/>
</dbReference>
<protein>
    <submittedName>
        <fullName evidence="1">Uncharacterized protein</fullName>
    </submittedName>
</protein>
<reference evidence="1 2" key="1">
    <citation type="submission" date="2013-02" db="EMBL/GenBank/DDBJ databases">
        <title>The Genome Sequence of Acinetobacter guillouiae NIPH 991.</title>
        <authorList>
            <consortium name="The Broad Institute Genome Sequencing Platform"/>
            <consortium name="The Broad Institute Genome Sequencing Center for Infectious Disease"/>
            <person name="Cerqueira G."/>
            <person name="Feldgarden M."/>
            <person name="Courvalin P."/>
            <person name="Perichon B."/>
            <person name="Grillot-Courvalin C."/>
            <person name="Clermont D."/>
            <person name="Rocha E."/>
            <person name="Yoon E.-J."/>
            <person name="Nemec A."/>
            <person name="Walker B."/>
            <person name="Young S.K."/>
            <person name="Zeng Q."/>
            <person name="Gargeya S."/>
            <person name="Fitzgerald M."/>
            <person name="Haas B."/>
            <person name="Abouelleil A."/>
            <person name="Alvarado L."/>
            <person name="Arachchi H.M."/>
            <person name="Berlin A.M."/>
            <person name="Chapman S.B."/>
            <person name="Dewar J."/>
            <person name="Goldberg J."/>
            <person name="Griggs A."/>
            <person name="Gujja S."/>
            <person name="Hansen M."/>
            <person name="Howarth C."/>
            <person name="Imamovic A."/>
            <person name="Larimer J."/>
            <person name="McCowan C."/>
            <person name="Murphy C."/>
            <person name="Neiman D."/>
            <person name="Pearson M."/>
            <person name="Priest M."/>
            <person name="Roberts A."/>
            <person name="Saif S."/>
            <person name="Shea T."/>
            <person name="Sisk P."/>
            <person name="Sykes S."/>
            <person name="Wortman J."/>
            <person name="Nusbaum C."/>
            <person name="Birren B."/>
        </authorList>
    </citation>
    <scope>NUCLEOTIDE SEQUENCE [LARGE SCALE GENOMIC DNA]</scope>
    <source>
        <strain evidence="1 2">NIPH 991</strain>
    </source>
</reference>
<evidence type="ECO:0000313" key="1">
    <source>
        <dbReference type="EMBL" id="ENV17057.1"/>
    </source>
</evidence>
<dbReference type="RefSeq" id="WP_004819315.1">
    <property type="nucleotide sequence ID" value="NZ_KB849456.1"/>
</dbReference>
<dbReference type="EMBL" id="APPJ01000010">
    <property type="protein sequence ID" value="ENV17057.1"/>
    <property type="molecule type" value="Genomic_DNA"/>
</dbReference>